<dbReference type="Proteomes" id="UP000464658">
    <property type="component" value="Chromosome"/>
</dbReference>
<dbReference type="PANTHER" id="PTHR43884">
    <property type="entry name" value="ACYL-COA DEHYDROGENASE"/>
    <property type="match status" value="1"/>
</dbReference>
<dbReference type="EMBL" id="AP021906">
    <property type="protein sequence ID" value="BBP92916.1"/>
    <property type="molecule type" value="Genomic_DNA"/>
</dbReference>
<gene>
    <name evidence="5" type="ORF">BsIDN1_65340</name>
</gene>
<dbReference type="Pfam" id="PF00441">
    <property type="entry name" value="Acyl-CoA_dh_1"/>
    <property type="match status" value="1"/>
</dbReference>
<dbReference type="InterPro" id="IPR009075">
    <property type="entry name" value="AcylCo_DH/oxidase_C"/>
</dbReference>
<dbReference type="Gene3D" id="1.20.140.10">
    <property type="entry name" value="Butyryl-CoA Dehydrogenase, subunit A, domain 3"/>
    <property type="match status" value="1"/>
</dbReference>
<reference evidence="5 6" key="1">
    <citation type="submission" date="2019-12" db="EMBL/GenBank/DDBJ databases">
        <title>Full genome sequence of a Bacillus safensis strain isolated from commercially available natto in Indonesia.</title>
        <authorList>
            <person name="Yoshida M."/>
            <person name="Uomi M."/>
            <person name="Waturangi D."/>
            <person name="Ekaputri J.J."/>
            <person name="Setiamarga D.H.E."/>
        </authorList>
    </citation>
    <scope>NUCLEOTIDE SEQUENCE [LARGE SCALE GENOMIC DNA]</scope>
    <source>
        <strain evidence="5 6">IDN1</strain>
    </source>
</reference>
<keyword evidence="2" id="KW-0285">Flavoprotein</keyword>
<evidence type="ECO:0000256" key="3">
    <source>
        <dbReference type="ARBA" id="ARBA00022827"/>
    </source>
</evidence>
<comment type="similarity">
    <text evidence="1">Belongs to the acyl-CoA dehydrogenase family.</text>
</comment>
<accession>A0A5S9MMK8</accession>
<organism evidence="5 6">
    <name type="scientific">Bacillus safensis</name>
    <dbReference type="NCBI Taxonomy" id="561879"/>
    <lineage>
        <taxon>Bacteria</taxon>
        <taxon>Bacillati</taxon>
        <taxon>Bacillota</taxon>
        <taxon>Bacilli</taxon>
        <taxon>Bacillales</taxon>
        <taxon>Bacillaceae</taxon>
        <taxon>Bacillus</taxon>
    </lineage>
</organism>
<sequence>MGLHGSKTVTLHFDGVRIPKDQLLGAEGEGFQIAMSSLNAGRIGIAAQSLGIAEAALTEAVVYLKQHPAGLETTIRLGDLAAKLEAAKLLVYQAAFFQRGKSTGHKGSINGKAICVKNGGGDQYRSGPFARHGWLYESLSSRTLLS</sequence>
<keyword evidence="3" id="KW-0274">FAD</keyword>
<evidence type="ECO:0000259" key="4">
    <source>
        <dbReference type="Pfam" id="PF00441"/>
    </source>
</evidence>
<dbReference type="Gene3D" id="2.40.110.10">
    <property type="entry name" value="Butyryl-CoA Dehydrogenase, subunit A, domain 2"/>
    <property type="match status" value="1"/>
</dbReference>
<dbReference type="SUPFAM" id="SSF56645">
    <property type="entry name" value="Acyl-CoA dehydrogenase NM domain-like"/>
    <property type="match status" value="1"/>
</dbReference>
<dbReference type="InterPro" id="IPR036250">
    <property type="entry name" value="AcylCo_DH-like_C"/>
</dbReference>
<dbReference type="InterPro" id="IPR009100">
    <property type="entry name" value="AcylCoA_DH/oxidase_NM_dom_sf"/>
</dbReference>
<feature type="domain" description="Acyl-CoA dehydrogenase/oxidase C-terminal" evidence="4">
    <location>
        <begin position="28"/>
        <end position="103"/>
    </location>
</feature>
<dbReference type="AlphaFoldDB" id="A0A5S9MMK8"/>
<dbReference type="SUPFAM" id="SSF47203">
    <property type="entry name" value="Acyl-CoA dehydrogenase C-terminal domain-like"/>
    <property type="match status" value="1"/>
</dbReference>
<evidence type="ECO:0000313" key="5">
    <source>
        <dbReference type="EMBL" id="BBP92916.1"/>
    </source>
</evidence>
<name>A0A5S9MMK8_BACIA</name>
<protein>
    <recommendedName>
        <fullName evidence="4">Acyl-CoA dehydrogenase/oxidase C-terminal domain-containing protein</fullName>
    </recommendedName>
</protein>
<dbReference type="GO" id="GO:0003995">
    <property type="term" value="F:acyl-CoA dehydrogenase activity"/>
    <property type="evidence" value="ECO:0007669"/>
    <property type="project" value="TreeGrafter"/>
</dbReference>
<evidence type="ECO:0000256" key="2">
    <source>
        <dbReference type="ARBA" id="ARBA00022630"/>
    </source>
</evidence>
<evidence type="ECO:0000256" key="1">
    <source>
        <dbReference type="ARBA" id="ARBA00009347"/>
    </source>
</evidence>
<proteinExistence type="inferred from homology"/>
<dbReference type="InterPro" id="IPR046373">
    <property type="entry name" value="Acyl-CoA_Oxase/DH_mid-dom_sf"/>
</dbReference>
<evidence type="ECO:0000313" key="6">
    <source>
        <dbReference type="Proteomes" id="UP000464658"/>
    </source>
</evidence>
<dbReference type="PANTHER" id="PTHR43884:SF12">
    <property type="entry name" value="ISOVALERYL-COA DEHYDROGENASE, MITOCHONDRIAL-RELATED"/>
    <property type="match status" value="1"/>
</dbReference>